<feature type="domain" description="FAR1" evidence="2">
    <location>
        <begin position="98"/>
        <end position="191"/>
    </location>
</feature>
<reference evidence="3" key="1">
    <citation type="submission" date="2023-07" db="EMBL/GenBank/DDBJ databases">
        <title>draft genome sequence of fig (Ficus carica).</title>
        <authorList>
            <person name="Takahashi T."/>
            <person name="Nishimura K."/>
        </authorList>
    </citation>
    <scope>NUCLEOTIDE SEQUENCE</scope>
</reference>
<dbReference type="PANTHER" id="PTHR46328:SF30">
    <property type="entry name" value="OS04G0641500 PROTEIN"/>
    <property type="match status" value="1"/>
</dbReference>
<feature type="compositionally biased region" description="Pro residues" evidence="1">
    <location>
        <begin position="36"/>
        <end position="46"/>
    </location>
</feature>
<dbReference type="AlphaFoldDB" id="A0AA88J470"/>
<feature type="region of interest" description="Disordered" evidence="1">
    <location>
        <begin position="213"/>
        <end position="232"/>
    </location>
</feature>
<proteinExistence type="predicted"/>
<comment type="caution">
    <text evidence="3">The sequence shown here is derived from an EMBL/GenBank/DDBJ whole genome shotgun (WGS) entry which is preliminary data.</text>
</comment>
<dbReference type="PANTHER" id="PTHR46328">
    <property type="entry name" value="FAR-RED IMPAIRED RESPONSIVE (FAR1) FAMILY PROTEIN-RELATED"/>
    <property type="match status" value="1"/>
</dbReference>
<evidence type="ECO:0000256" key="1">
    <source>
        <dbReference type="SAM" id="MobiDB-lite"/>
    </source>
</evidence>
<organism evidence="3 4">
    <name type="scientific">Ficus carica</name>
    <name type="common">Common fig</name>
    <dbReference type="NCBI Taxonomy" id="3494"/>
    <lineage>
        <taxon>Eukaryota</taxon>
        <taxon>Viridiplantae</taxon>
        <taxon>Streptophyta</taxon>
        <taxon>Embryophyta</taxon>
        <taxon>Tracheophyta</taxon>
        <taxon>Spermatophyta</taxon>
        <taxon>Magnoliopsida</taxon>
        <taxon>eudicotyledons</taxon>
        <taxon>Gunneridae</taxon>
        <taxon>Pentapetalae</taxon>
        <taxon>rosids</taxon>
        <taxon>fabids</taxon>
        <taxon>Rosales</taxon>
        <taxon>Moraceae</taxon>
        <taxon>Ficeae</taxon>
        <taxon>Ficus</taxon>
    </lineage>
</organism>
<gene>
    <name evidence="3" type="ORF">TIFTF001_033775</name>
</gene>
<evidence type="ECO:0000259" key="2">
    <source>
        <dbReference type="Pfam" id="PF03101"/>
    </source>
</evidence>
<dbReference type="InterPro" id="IPR004330">
    <property type="entry name" value="FAR1_DNA_bnd_dom"/>
</dbReference>
<keyword evidence="4" id="KW-1185">Reference proteome</keyword>
<evidence type="ECO:0000313" key="3">
    <source>
        <dbReference type="EMBL" id="GMN64698.1"/>
    </source>
</evidence>
<dbReference type="Pfam" id="PF03101">
    <property type="entry name" value="FAR1"/>
    <property type="match status" value="1"/>
</dbReference>
<dbReference type="Proteomes" id="UP001187192">
    <property type="component" value="Unassembled WGS sequence"/>
</dbReference>
<evidence type="ECO:0000313" key="4">
    <source>
        <dbReference type="Proteomes" id="UP001187192"/>
    </source>
</evidence>
<feature type="region of interest" description="Disordered" evidence="1">
    <location>
        <begin position="33"/>
        <end position="53"/>
    </location>
</feature>
<name>A0AA88J470_FICCA</name>
<protein>
    <recommendedName>
        <fullName evidence="2">FAR1 domain-containing protein</fullName>
    </recommendedName>
</protein>
<sequence length="351" mass="39823">MSEINPFPSATHDGPSHTPYPWEIWRTVFGEEHPFQFPPLPPPPPPPHEDYTGVPNSLQTLTHQGQCSWDSAVLPESQRSTVPRLNMEFSSEEEAYGFYKKYAEQLGFKVRKGKVQRTLDGKVPHTSDGKAPINKRFFLCSKEGKRSKKVSEKTPKYERKETRTGCKAEIRIELKNGKWVIYSCSLEHNHAPERPGQTHETDICPDNSQVVARERTGDSAHVVDKEGGTAENRKQFRSHELSEDFKSNSQQFEETIGMSEHAADSRRLHSRNLMYKASNVIAKSVASEETRKIVERHLDSALQETEEYQKKKVWCTDLRGDEICCGERHCPFGKKKKIGSASSSGNEVHGS</sequence>
<accession>A0AA88J470</accession>
<dbReference type="EMBL" id="BTGU01000191">
    <property type="protein sequence ID" value="GMN64698.1"/>
    <property type="molecule type" value="Genomic_DNA"/>
</dbReference>